<dbReference type="InterPro" id="IPR051204">
    <property type="entry name" value="ABC_transp_perm/SBD"/>
</dbReference>
<keyword evidence="4 7" id="KW-0812">Transmembrane</keyword>
<evidence type="ECO:0000313" key="10">
    <source>
        <dbReference type="Proteomes" id="UP000302163"/>
    </source>
</evidence>
<dbReference type="KEGG" id="izh:FEM41_21810"/>
<accession>A0A4P8YMM0</accession>
<dbReference type="RefSeq" id="WP_138098389.1">
    <property type="nucleotide sequence ID" value="NZ_CP040428.1"/>
</dbReference>
<dbReference type="PANTHER" id="PTHR30177">
    <property type="entry name" value="GLYCINE BETAINE/L-PROLINE TRANSPORT SYSTEM PERMEASE PROTEIN PROW"/>
    <property type="match status" value="1"/>
</dbReference>
<evidence type="ECO:0000256" key="6">
    <source>
        <dbReference type="ARBA" id="ARBA00023136"/>
    </source>
</evidence>
<dbReference type="GO" id="GO:0055085">
    <property type="term" value="P:transmembrane transport"/>
    <property type="evidence" value="ECO:0007669"/>
    <property type="project" value="InterPro"/>
</dbReference>
<dbReference type="FunFam" id="1.10.3720.10:FF:000001">
    <property type="entry name" value="Glycine betaine ABC transporter, permease"/>
    <property type="match status" value="1"/>
</dbReference>
<dbReference type="AlphaFoldDB" id="A0A4P8YMM0"/>
<dbReference type="OrthoDB" id="9801163at2"/>
<proteinExistence type="inferred from homology"/>
<keyword evidence="2 7" id="KW-0813">Transport</keyword>
<evidence type="ECO:0000256" key="3">
    <source>
        <dbReference type="ARBA" id="ARBA00022519"/>
    </source>
</evidence>
<dbReference type="Pfam" id="PF00528">
    <property type="entry name" value="BPD_transp_1"/>
    <property type="match status" value="1"/>
</dbReference>
<comment type="similarity">
    <text evidence="7">Belongs to the binding-protein-dependent transport system permease family.</text>
</comment>
<dbReference type="InterPro" id="IPR000515">
    <property type="entry name" value="MetI-like"/>
</dbReference>
<evidence type="ECO:0000256" key="2">
    <source>
        <dbReference type="ARBA" id="ARBA00022448"/>
    </source>
</evidence>
<evidence type="ECO:0000256" key="4">
    <source>
        <dbReference type="ARBA" id="ARBA00022692"/>
    </source>
</evidence>
<feature type="domain" description="ABC transmembrane type-1" evidence="8">
    <location>
        <begin position="50"/>
        <end position="231"/>
    </location>
</feature>
<evidence type="ECO:0000256" key="7">
    <source>
        <dbReference type="RuleBase" id="RU363032"/>
    </source>
</evidence>
<dbReference type="GO" id="GO:0031460">
    <property type="term" value="P:glycine betaine transport"/>
    <property type="evidence" value="ECO:0007669"/>
    <property type="project" value="UniProtKB-ARBA"/>
</dbReference>
<dbReference type="PANTHER" id="PTHR30177:SF32">
    <property type="entry name" value="GLYCINE BETAINE UPTAKE SYSTEM PERMEASE PROTEIN YEHW"/>
    <property type="match status" value="1"/>
</dbReference>
<feature type="transmembrane region" description="Helical" evidence="7">
    <location>
        <begin position="121"/>
        <end position="144"/>
    </location>
</feature>
<evidence type="ECO:0000313" key="9">
    <source>
        <dbReference type="EMBL" id="QCT22091.1"/>
    </source>
</evidence>
<dbReference type="SUPFAM" id="SSF161098">
    <property type="entry name" value="MetI-like"/>
    <property type="match status" value="1"/>
</dbReference>
<evidence type="ECO:0000256" key="5">
    <source>
        <dbReference type="ARBA" id="ARBA00022989"/>
    </source>
</evidence>
<dbReference type="EMBL" id="CP040428">
    <property type="protein sequence ID" value="QCT22091.1"/>
    <property type="molecule type" value="Genomic_DNA"/>
</dbReference>
<protein>
    <submittedName>
        <fullName evidence="9">ABC transporter permease</fullName>
    </submittedName>
</protein>
<keyword evidence="5 7" id="KW-1133">Transmembrane helix</keyword>
<dbReference type="Proteomes" id="UP000302163">
    <property type="component" value="Chromosome"/>
</dbReference>
<name>A0A4P8YMM0_9ENTR</name>
<comment type="subcellular location">
    <subcellularLocation>
        <location evidence="1">Cell inner membrane</location>
        <topology evidence="1">Multi-pass membrane protein</topology>
    </subcellularLocation>
    <subcellularLocation>
        <location evidence="7">Cell membrane</location>
        <topology evidence="7">Multi-pass membrane protein</topology>
    </subcellularLocation>
</comment>
<dbReference type="InterPro" id="IPR035906">
    <property type="entry name" value="MetI-like_sf"/>
</dbReference>
<evidence type="ECO:0000259" key="8">
    <source>
        <dbReference type="PROSITE" id="PS50928"/>
    </source>
</evidence>
<reference evidence="9 10" key="1">
    <citation type="submission" date="2019-05" db="EMBL/GenBank/DDBJ databases">
        <title>Complete genome sequence of Izhakiella calystegiae KSNA2, an endophyte isolated from beach morning glory (Calystegia soldanella).</title>
        <authorList>
            <person name="Jiang L."/>
            <person name="Jeong J.C."/>
            <person name="Kim C.Y."/>
            <person name="Kim D.H."/>
            <person name="Kim S.W."/>
            <person name="Lee j."/>
        </authorList>
    </citation>
    <scope>NUCLEOTIDE SEQUENCE [LARGE SCALE GENOMIC DNA]</scope>
    <source>
        <strain evidence="9 10">KSNA2</strain>
    </source>
</reference>
<keyword evidence="6 7" id="KW-0472">Membrane</keyword>
<feature type="transmembrane region" description="Helical" evidence="7">
    <location>
        <begin position="201"/>
        <end position="227"/>
    </location>
</feature>
<sequence length="243" mass="25742">MRWLREPLIWLVLLFGALLYGLPYSEPLFRWLFPDLANPLWHQQSFASLTLAHLALVVVSELVAVAIGLGLGLAVSRPGGREFRPLVETIAAVGQTFPPVAVLAVAVPVMGFGALPALIALALYGLLPVLQGTLAGLAVVPVEVKQVASGVGMGSWRRLWQVELSLAAPVILAGVRTSTVINIGTATLASTVGVNSLGTPVIIGLSAFNTAYVLQGALLVALMAIVIDRAFGLWLRRLNYHAE</sequence>
<feature type="transmembrane region" description="Helical" evidence="7">
    <location>
        <begin position="96"/>
        <end position="115"/>
    </location>
</feature>
<dbReference type="PROSITE" id="PS50928">
    <property type="entry name" value="ABC_TM1"/>
    <property type="match status" value="1"/>
</dbReference>
<dbReference type="CDD" id="cd06261">
    <property type="entry name" value="TM_PBP2"/>
    <property type="match status" value="1"/>
</dbReference>
<keyword evidence="10" id="KW-1185">Reference proteome</keyword>
<feature type="transmembrane region" description="Helical" evidence="7">
    <location>
        <begin position="47"/>
        <end position="75"/>
    </location>
</feature>
<gene>
    <name evidence="9" type="ORF">FEM41_21810</name>
</gene>
<keyword evidence="3" id="KW-0997">Cell inner membrane</keyword>
<dbReference type="Gene3D" id="1.10.3720.10">
    <property type="entry name" value="MetI-like"/>
    <property type="match status" value="1"/>
</dbReference>
<dbReference type="GO" id="GO:0005886">
    <property type="term" value="C:plasma membrane"/>
    <property type="evidence" value="ECO:0007669"/>
    <property type="project" value="UniProtKB-SubCell"/>
</dbReference>
<keyword evidence="3" id="KW-1003">Cell membrane</keyword>
<evidence type="ECO:0000256" key="1">
    <source>
        <dbReference type="ARBA" id="ARBA00004429"/>
    </source>
</evidence>
<organism evidence="9 10">
    <name type="scientific">Jejubacter calystegiae</name>
    <dbReference type="NCBI Taxonomy" id="2579935"/>
    <lineage>
        <taxon>Bacteria</taxon>
        <taxon>Pseudomonadati</taxon>
        <taxon>Pseudomonadota</taxon>
        <taxon>Gammaproteobacteria</taxon>
        <taxon>Enterobacterales</taxon>
        <taxon>Enterobacteriaceae</taxon>
        <taxon>Jejubacter</taxon>
    </lineage>
</organism>